<proteinExistence type="predicted"/>
<keyword evidence="1" id="KW-0067">ATP-binding</keyword>
<dbReference type="Pfam" id="PF00069">
    <property type="entry name" value="Pkinase"/>
    <property type="match status" value="1"/>
</dbReference>
<dbReference type="RefSeq" id="WP_003330536.1">
    <property type="nucleotide sequence ID" value="NZ_AJLR01000043.1"/>
</dbReference>
<dbReference type="PROSITE" id="PS50011">
    <property type="entry name" value="PROTEIN_KINASE_DOM"/>
    <property type="match status" value="1"/>
</dbReference>
<organism evidence="4 5">
    <name type="scientific">Schinkia azotoformans LMG 9581</name>
    <dbReference type="NCBI Taxonomy" id="1131731"/>
    <lineage>
        <taxon>Bacteria</taxon>
        <taxon>Bacillati</taxon>
        <taxon>Bacillota</taxon>
        <taxon>Bacilli</taxon>
        <taxon>Bacillales</taxon>
        <taxon>Bacillaceae</taxon>
        <taxon>Calidifontibacillus/Schinkia group</taxon>
        <taxon>Schinkia</taxon>
    </lineage>
</organism>
<evidence type="ECO:0000259" key="3">
    <source>
        <dbReference type="PROSITE" id="PS50011"/>
    </source>
</evidence>
<dbReference type="SMART" id="SM00220">
    <property type="entry name" value="S_TKc"/>
    <property type="match status" value="1"/>
</dbReference>
<accession>K6DIT3</accession>
<dbReference type="PANTHER" id="PTHR44167:SF24">
    <property type="entry name" value="SERINE_THREONINE-PROTEIN KINASE CHK2"/>
    <property type="match status" value="1"/>
</dbReference>
<dbReference type="GO" id="GO:0005524">
    <property type="term" value="F:ATP binding"/>
    <property type="evidence" value="ECO:0007669"/>
    <property type="project" value="UniProtKB-UniRule"/>
</dbReference>
<dbReference type="PROSITE" id="PS00107">
    <property type="entry name" value="PROTEIN_KINASE_ATP"/>
    <property type="match status" value="1"/>
</dbReference>
<evidence type="ECO:0000256" key="2">
    <source>
        <dbReference type="SAM" id="Phobius"/>
    </source>
</evidence>
<keyword evidence="2" id="KW-1133">Transmembrane helix</keyword>
<keyword evidence="5" id="KW-1185">Reference proteome</keyword>
<keyword evidence="2" id="KW-0472">Membrane</keyword>
<comment type="caution">
    <text evidence="4">The sequence shown here is derived from an EMBL/GenBank/DDBJ whole genome shotgun (WGS) entry which is preliminary data.</text>
</comment>
<dbReference type="InterPro" id="IPR000719">
    <property type="entry name" value="Prot_kinase_dom"/>
</dbReference>
<sequence>MMNISKKPDYNVARGTVIKGKWHHHAYTVHKTLGYGATGTVYLAEGKEGLVALKISDDSMAITSEVNVLRHFSKVQGCLGPSLLDVDDWVFPGQGKALHFYVMEYLKGDDFLSFINKNGDEWLSVLVLQLLSDLDRLHEEGWVFGDLKPDNLLVVGPPSRVRWLDVGGTTMKGRSIKEFTEFFDRGYWGMGSRKAEPSYDLFAVAMIMINSAFPHRFSKKGELGNHFQELVKAVQTAPTLRKYERVIIKAIQGRYPSAQEMRQELIETISSQIKQSKPVNQSTTKTNSKSIPTTKTLKNARQMKRKADRRNRFRGVFETFLIAVFLLIAYFLYIAGHMM</sequence>
<evidence type="ECO:0000313" key="5">
    <source>
        <dbReference type="Proteomes" id="UP000006315"/>
    </source>
</evidence>
<keyword evidence="4" id="KW-0418">Kinase</keyword>
<dbReference type="InterPro" id="IPR017441">
    <property type="entry name" value="Protein_kinase_ATP_BS"/>
</dbReference>
<dbReference type="EMBL" id="AJLR01000043">
    <property type="protein sequence ID" value="EKN67993.1"/>
    <property type="molecule type" value="Genomic_DNA"/>
</dbReference>
<dbReference type="AlphaFoldDB" id="K6DIT3"/>
<protein>
    <submittedName>
        <fullName evidence="4">Serine/threonine protein kinase</fullName>
    </submittedName>
</protein>
<keyword evidence="4" id="KW-0808">Transferase</keyword>
<evidence type="ECO:0000313" key="4">
    <source>
        <dbReference type="EMBL" id="EKN67993.1"/>
    </source>
</evidence>
<feature type="binding site" evidence="1">
    <location>
        <position position="54"/>
    </location>
    <ligand>
        <name>ATP</name>
        <dbReference type="ChEBI" id="CHEBI:30616"/>
    </ligand>
</feature>
<dbReference type="Gene3D" id="1.10.510.10">
    <property type="entry name" value="Transferase(Phosphotransferase) domain 1"/>
    <property type="match status" value="1"/>
</dbReference>
<dbReference type="PANTHER" id="PTHR44167">
    <property type="entry name" value="OVARIAN-SPECIFIC SERINE/THREONINE-PROTEIN KINASE LOK-RELATED"/>
    <property type="match status" value="1"/>
</dbReference>
<dbReference type="PATRIC" id="fig|1131731.3.peg.1375"/>
<feature type="domain" description="Protein kinase" evidence="3">
    <location>
        <begin position="27"/>
        <end position="273"/>
    </location>
</feature>
<keyword evidence="4" id="KW-0723">Serine/threonine-protein kinase</keyword>
<feature type="transmembrane region" description="Helical" evidence="2">
    <location>
        <begin position="313"/>
        <end position="335"/>
    </location>
</feature>
<evidence type="ECO:0000256" key="1">
    <source>
        <dbReference type="PROSITE-ProRule" id="PRU10141"/>
    </source>
</evidence>
<dbReference type="SUPFAM" id="SSF56112">
    <property type="entry name" value="Protein kinase-like (PK-like)"/>
    <property type="match status" value="1"/>
</dbReference>
<dbReference type="STRING" id="1131731.BAZO_06554"/>
<dbReference type="InterPro" id="IPR011009">
    <property type="entry name" value="Kinase-like_dom_sf"/>
</dbReference>
<keyword evidence="2" id="KW-0812">Transmembrane</keyword>
<gene>
    <name evidence="4" type="ORF">BAZO_06554</name>
</gene>
<dbReference type="GO" id="GO:0004674">
    <property type="term" value="F:protein serine/threonine kinase activity"/>
    <property type="evidence" value="ECO:0007669"/>
    <property type="project" value="UniProtKB-KW"/>
</dbReference>
<dbReference type="GeneID" id="89468035"/>
<dbReference type="Proteomes" id="UP000006315">
    <property type="component" value="Unassembled WGS sequence"/>
</dbReference>
<name>K6DIT3_SCHAZ</name>
<keyword evidence="1" id="KW-0547">Nucleotide-binding</keyword>
<reference evidence="4 5" key="1">
    <citation type="journal article" date="2012" name="Front. Microbiol.">
        <title>Redundancy and modularity in membrane-associated dissimilatory nitrate reduction in Bacillus.</title>
        <authorList>
            <person name="Heylen K."/>
            <person name="Keltjens J."/>
        </authorList>
    </citation>
    <scope>NUCLEOTIDE SEQUENCE [LARGE SCALE GENOMIC DNA]</scope>
    <source>
        <strain evidence="4 5">LMG 9581</strain>
    </source>
</reference>